<keyword evidence="2" id="KW-0645">Protease</keyword>
<feature type="compositionally biased region" description="Polar residues" evidence="7">
    <location>
        <begin position="266"/>
        <end position="275"/>
    </location>
</feature>
<dbReference type="InterPro" id="IPR051202">
    <property type="entry name" value="Peptidase_C40"/>
</dbReference>
<feature type="compositionally biased region" description="Low complexity" evidence="7">
    <location>
        <begin position="242"/>
        <end position="265"/>
    </location>
</feature>
<feature type="coiled-coil region" evidence="6">
    <location>
        <begin position="28"/>
        <end position="107"/>
    </location>
</feature>
<dbReference type="GO" id="GO:0008234">
    <property type="term" value="F:cysteine-type peptidase activity"/>
    <property type="evidence" value="ECO:0007669"/>
    <property type="project" value="UniProtKB-KW"/>
</dbReference>
<evidence type="ECO:0000256" key="1">
    <source>
        <dbReference type="ARBA" id="ARBA00007074"/>
    </source>
</evidence>
<dbReference type="PANTHER" id="PTHR47053:SF1">
    <property type="entry name" value="MUREIN DD-ENDOPEPTIDASE MEPH-RELATED"/>
    <property type="match status" value="1"/>
</dbReference>
<keyword evidence="5" id="KW-0788">Thiol protease</keyword>
<accession>A0A645BAD2</accession>
<sequence length="394" mass="44272">MNKKLKIYASILTVIFINSSVVSAAPLSKQLQIQKQRLEQEKKTYEDITKKLEEKEIAIEHLDNKIQKALAEVEGYKSKISKTEANIEQVNKDITKAEEDLEKQQDLFNKRVRALYVNGQASYLDVLVEAEGFSDLMSRVENVRRVMKYDKEIFAEMESQREVLNAKKSELDKEKQNLVAFKNNSEKKLAEIKESAAEQKRLIQDLNSEKKIYASKINTSQVAVNSTLQAINQENARAAEAARLAREAAQSQQNNNSNNSSNNSSTPSRGPSYSGSVSGNELVAYAQNFLGLQYVWGGTTPSGFDCSGYMQYVYAHFGIGIGRTTYDQIHNGVEVSRSELQPGDLVLFGTWNDPHHVGMYIGGNQYIHAPRTGDVIKISPLTRSDYLTARRILN</sequence>
<dbReference type="InterPro" id="IPR057309">
    <property type="entry name" value="PcsB_CC"/>
</dbReference>
<dbReference type="GO" id="GO:0006508">
    <property type="term" value="P:proteolysis"/>
    <property type="evidence" value="ECO:0007669"/>
    <property type="project" value="UniProtKB-KW"/>
</dbReference>
<dbReference type="Pfam" id="PF00877">
    <property type="entry name" value="NLPC_P60"/>
    <property type="match status" value="1"/>
</dbReference>
<dbReference type="InterPro" id="IPR038765">
    <property type="entry name" value="Papain-like_cys_pep_sf"/>
</dbReference>
<reference evidence="9" key="1">
    <citation type="submission" date="2019-08" db="EMBL/GenBank/DDBJ databases">
        <authorList>
            <person name="Kucharzyk K."/>
            <person name="Murdoch R.W."/>
            <person name="Higgins S."/>
            <person name="Loffler F."/>
        </authorList>
    </citation>
    <scope>NUCLEOTIDE SEQUENCE</scope>
</reference>
<dbReference type="Gene3D" id="6.10.250.3150">
    <property type="match status" value="1"/>
</dbReference>
<dbReference type="PANTHER" id="PTHR47053">
    <property type="entry name" value="MUREIN DD-ENDOPEPTIDASE MEPH-RELATED"/>
    <property type="match status" value="1"/>
</dbReference>
<comment type="caution">
    <text evidence="9">The sequence shown here is derived from an EMBL/GenBank/DDBJ whole genome shotgun (WGS) entry which is preliminary data.</text>
</comment>
<gene>
    <name evidence="9" type="ORF">SDC9_109138</name>
</gene>
<feature type="region of interest" description="Disordered" evidence="7">
    <location>
        <begin position="242"/>
        <end position="275"/>
    </location>
</feature>
<dbReference type="PROSITE" id="PS51935">
    <property type="entry name" value="NLPC_P60"/>
    <property type="match status" value="1"/>
</dbReference>
<evidence type="ECO:0000256" key="4">
    <source>
        <dbReference type="ARBA" id="ARBA00022801"/>
    </source>
</evidence>
<evidence type="ECO:0000259" key="8">
    <source>
        <dbReference type="PROSITE" id="PS51935"/>
    </source>
</evidence>
<keyword evidence="6" id="KW-0175">Coiled coil</keyword>
<name>A0A645BAD2_9ZZZZ</name>
<dbReference type="Gene3D" id="3.90.1720.10">
    <property type="entry name" value="endopeptidase domain like (from Nostoc punctiforme)"/>
    <property type="match status" value="1"/>
</dbReference>
<keyword evidence="3" id="KW-0732">Signal</keyword>
<dbReference type="SUPFAM" id="SSF54001">
    <property type="entry name" value="Cysteine proteinases"/>
    <property type="match status" value="1"/>
</dbReference>
<evidence type="ECO:0000313" key="9">
    <source>
        <dbReference type="EMBL" id="MPM62272.1"/>
    </source>
</evidence>
<evidence type="ECO:0000256" key="5">
    <source>
        <dbReference type="ARBA" id="ARBA00022807"/>
    </source>
</evidence>
<proteinExistence type="inferred from homology"/>
<dbReference type="AlphaFoldDB" id="A0A645BAD2"/>
<feature type="domain" description="NlpC/P60" evidence="8">
    <location>
        <begin position="276"/>
        <end position="394"/>
    </location>
</feature>
<evidence type="ECO:0000256" key="6">
    <source>
        <dbReference type="SAM" id="Coils"/>
    </source>
</evidence>
<evidence type="ECO:0000256" key="2">
    <source>
        <dbReference type="ARBA" id="ARBA00022670"/>
    </source>
</evidence>
<keyword evidence="4" id="KW-0378">Hydrolase</keyword>
<evidence type="ECO:0000256" key="7">
    <source>
        <dbReference type="SAM" id="MobiDB-lite"/>
    </source>
</evidence>
<dbReference type="InterPro" id="IPR000064">
    <property type="entry name" value="NLP_P60_dom"/>
</dbReference>
<dbReference type="Pfam" id="PF24568">
    <property type="entry name" value="CC_PcsB"/>
    <property type="match status" value="1"/>
</dbReference>
<protein>
    <recommendedName>
        <fullName evidence="8">NlpC/P60 domain-containing protein</fullName>
    </recommendedName>
</protein>
<evidence type="ECO:0000256" key="3">
    <source>
        <dbReference type="ARBA" id="ARBA00022729"/>
    </source>
</evidence>
<comment type="similarity">
    <text evidence="1">Belongs to the peptidase C40 family.</text>
</comment>
<dbReference type="EMBL" id="VSSQ01018781">
    <property type="protein sequence ID" value="MPM62272.1"/>
    <property type="molecule type" value="Genomic_DNA"/>
</dbReference>
<organism evidence="9">
    <name type="scientific">bioreactor metagenome</name>
    <dbReference type="NCBI Taxonomy" id="1076179"/>
    <lineage>
        <taxon>unclassified sequences</taxon>
        <taxon>metagenomes</taxon>
        <taxon>ecological metagenomes</taxon>
    </lineage>
</organism>